<feature type="domain" description="Condensation" evidence="2">
    <location>
        <begin position="63"/>
        <end position="377"/>
    </location>
</feature>
<organism evidence="3 4">
    <name type="scientific">Catenulispora pinistramenti</name>
    <dbReference type="NCBI Taxonomy" id="2705254"/>
    <lineage>
        <taxon>Bacteria</taxon>
        <taxon>Bacillati</taxon>
        <taxon>Actinomycetota</taxon>
        <taxon>Actinomycetes</taxon>
        <taxon>Catenulisporales</taxon>
        <taxon>Catenulisporaceae</taxon>
        <taxon>Catenulispora</taxon>
    </lineage>
</organism>
<accession>A0ABS5KZX1</accession>
<sequence length="502" mass="54147">MSPTPVVPSVSATGAASPAAATSATTTIIATETIEVPFAGDGAGSGGLNWGQQHILGVIQLLGSAMNMCALRELKPTDTVEDFADELRFYLNRFQAMRTLLRFAPDRPPTQVVHARGVAPLRIHDLPADADAATVAVTLADLVAEHEQQPFDEEHEFPIRMVLLRRAGVLTHLLTVLNHFATDGAGAFAMYEDFLHRDPVTGQARGPVPTHPLDLTAQQATPAGRRQSDASLRYWQRQLAALPTRRPTAAVPEPGPRYRRATLRSVPLLLATTKIAHRLDCDLSAALLGLFTTALARLTGEHPTAAQMLVSNRFRPGLADIVGNVSQSGLFVVDVRDATLAEVVERAQRAVTRTYKYAYFDLQQWKSLLAETERTRGEQLALCYYNDRPSQRSATAPGPEPTIEAITAATPPQIEWSELPFFNERLMVTIDNAPENAEAVTVLVSADTWHVSREDMETLARTMESLAVAAACDAGACDVKACDAEAGMRMGVGTPTGAGTAT</sequence>
<proteinExistence type="predicted"/>
<protein>
    <recommendedName>
        <fullName evidence="2">Condensation domain-containing protein</fullName>
    </recommendedName>
</protein>
<evidence type="ECO:0000313" key="3">
    <source>
        <dbReference type="EMBL" id="MBS2551631.1"/>
    </source>
</evidence>
<evidence type="ECO:0000259" key="2">
    <source>
        <dbReference type="Pfam" id="PF00668"/>
    </source>
</evidence>
<dbReference type="SUPFAM" id="SSF52777">
    <property type="entry name" value="CoA-dependent acyltransferases"/>
    <property type="match status" value="2"/>
</dbReference>
<dbReference type="Gene3D" id="3.30.559.10">
    <property type="entry name" value="Chloramphenicol acetyltransferase-like domain"/>
    <property type="match status" value="1"/>
</dbReference>
<dbReference type="InterPro" id="IPR001242">
    <property type="entry name" value="Condensation_dom"/>
</dbReference>
<gene>
    <name evidence="3" type="ORF">KGQ19_32660</name>
</gene>
<dbReference type="EMBL" id="JAAFYZ010000148">
    <property type="protein sequence ID" value="MBS2551631.1"/>
    <property type="molecule type" value="Genomic_DNA"/>
</dbReference>
<name>A0ABS5KZX1_9ACTN</name>
<dbReference type="RefSeq" id="WP_212016444.1">
    <property type="nucleotide sequence ID" value="NZ_JAAFYZ010000148.1"/>
</dbReference>
<feature type="region of interest" description="Disordered" evidence="1">
    <location>
        <begin position="204"/>
        <end position="227"/>
    </location>
</feature>
<comment type="caution">
    <text evidence="3">The sequence shown here is derived from an EMBL/GenBank/DDBJ whole genome shotgun (WGS) entry which is preliminary data.</text>
</comment>
<dbReference type="Proteomes" id="UP000730482">
    <property type="component" value="Unassembled WGS sequence"/>
</dbReference>
<keyword evidence="4" id="KW-1185">Reference proteome</keyword>
<dbReference type="InterPro" id="IPR023213">
    <property type="entry name" value="CAT-like_dom_sf"/>
</dbReference>
<dbReference type="Gene3D" id="3.30.559.30">
    <property type="entry name" value="Nonribosomal peptide synthetase, condensation domain"/>
    <property type="match status" value="1"/>
</dbReference>
<evidence type="ECO:0000313" key="4">
    <source>
        <dbReference type="Proteomes" id="UP000730482"/>
    </source>
</evidence>
<evidence type="ECO:0000256" key="1">
    <source>
        <dbReference type="SAM" id="MobiDB-lite"/>
    </source>
</evidence>
<dbReference type="Pfam" id="PF00668">
    <property type="entry name" value="Condensation"/>
    <property type="match status" value="1"/>
</dbReference>
<reference evidence="3 4" key="1">
    <citation type="submission" date="2020-02" db="EMBL/GenBank/DDBJ databases">
        <title>Acidophilic actinobacteria isolated from forest soil.</title>
        <authorList>
            <person name="Golinska P."/>
        </authorList>
    </citation>
    <scope>NUCLEOTIDE SEQUENCE [LARGE SCALE GENOMIC DNA]</scope>
    <source>
        <strain evidence="3 4">NL8</strain>
    </source>
</reference>